<feature type="compositionally biased region" description="Basic and acidic residues" evidence="1">
    <location>
        <begin position="81"/>
        <end position="106"/>
    </location>
</feature>
<name>A0A0N4XUB6_NIPBR</name>
<feature type="region of interest" description="Disordered" evidence="1">
    <location>
        <begin position="1"/>
        <end position="116"/>
    </location>
</feature>
<evidence type="ECO:0000313" key="3">
    <source>
        <dbReference type="Proteomes" id="UP000271162"/>
    </source>
</evidence>
<reference evidence="4" key="1">
    <citation type="submission" date="2017-02" db="UniProtKB">
        <authorList>
            <consortium name="WormBaseParasite"/>
        </authorList>
    </citation>
    <scope>IDENTIFICATION</scope>
</reference>
<dbReference type="STRING" id="27835.A0A0N4XUB6"/>
<evidence type="ECO:0000313" key="2">
    <source>
        <dbReference type="EMBL" id="VDL69882.1"/>
    </source>
</evidence>
<organism evidence="4">
    <name type="scientific">Nippostrongylus brasiliensis</name>
    <name type="common">Rat hookworm</name>
    <dbReference type="NCBI Taxonomy" id="27835"/>
    <lineage>
        <taxon>Eukaryota</taxon>
        <taxon>Metazoa</taxon>
        <taxon>Ecdysozoa</taxon>
        <taxon>Nematoda</taxon>
        <taxon>Chromadorea</taxon>
        <taxon>Rhabditida</taxon>
        <taxon>Rhabditina</taxon>
        <taxon>Rhabditomorpha</taxon>
        <taxon>Strongyloidea</taxon>
        <taxon>Heligmosomidae</taxon>
        <taxon>Nippostrongylus</taxon>
    </lineage>
</organism>
<proteinExistence type="predicted"/>
<evidence type="ECO:0000313" key="4">
    <source>
        <dbReference type="WBParaSite" id="NBR_0000629201-mRNA-1"/>
    </source>
</evidence>
<sequence length="116" mass="13087">MSESPRRSPKQPLKAVNAAPPKPAVERPKKERKPLYVPPPPKERKIVKTSTPNVKNGDKNIDTPNVSKIEETPTKAPAKARQAEHVEELRSHLSQREKLHLEDVERHKAHSEQGGF</sequence>
<accession>A0A0N4XUB6</accession>
<reference evidence="2 3" key="2">
    <citation type="submission" date="2018-11" db="EMBL/GenBank/DDBJ databases">
        <authorList>
            <consortium name="Pathogen Informatics"/>
        </authorList>
    </citation>
    <scope>NUCLEOTIDE SEQUENCE [LARGE SCALE GENOMIC DNA]</scope>
</reference>
<evidence type="ECO:0000256" key="1">
    <source>
        <dbReference type="SAM" id="MobiDB-lite"/>
    </source>
</evidence>
<gene>
    <name evidence="2" type="ORF">NBR_LOCUS6293</name>
</gene>
<dbReference type="EMBL" id="UYSL01019790">
    <property type="protein sequence ID" value="VDL69882.1"/>
    <property type="molecule type" value="Genomic_DNA"/>
</dbReference>
<dbReference type="AlphaFoldDB" id="A0A0N4XUB6"/>
<keyword evidence="3" id="KW-1185">Reference proteome</keyword>
<dbReference type="Proteomes" id="UP000271162">
    <property type="component" value="Unassembled WGS sequence"/>
</dbReference>
<dbReference type="WBParaSite" id="NBR_0000629201-mRNA-1">
    <property type="protein sequence ID" value="NBR_0000629201-mRNA-1"/>
    <property type="gene ID" value="NBR_0000629201"/>
</dbReference>
<protein>
    <submittedName>
        <fullName evidence="2 4">Uncharacterized protein</fullName>
    </submittedName>
</protein>